<dbReference type="EMBL" id="VRTY01000036">
    <property type="protein sequence ID" value="TXK46107.1"/>
    <property type="molecule type" value="Genomic_DNA"/>
</dbReference>
<keyword evidence="2" id="KW-0812">Transmembrane</keyword>
<feature type="transmembrane region" description="Helical" evidence="2">
    <location>
        <begin position="309"/>
        <end position="331"/>
    </location>
</feature>
<dbReference type="InterPro" id="IPR045957">
    <property type="entry name" value="DUF6377"/>
</dbReference>
<evidence type="ECO:0000259" key="3">
    <source>
        <dbReference type="Pfam" id="PF19904"/>
    </source>
</evidence>
<keyword evidence="1" id="KW-0175">Coiled coil</keyword>
<accession>A0A5C8KAV8</accession>
<dbReference type="SUPFAM" id="SSF48452">
    <property type="entry name" value="TPR-like"/>
    <property type="match status" value="1"/>
</dbReference>
<dbReference type="Pfam" id="PF19904">
    <property type="entry name" value="DUF6377"/>
    <property type="match status" value="1"/>
</dbReference>
<gene>
    <name evidence="4" type="ORF">FVR03_11135</name>
</gene>
<keyword evidence="2" id="KW-1133">Transmembrane helix</keyword>
<feature type="coiled-coil region" evidence="1">
    <location>
        <begin position="334"/>
        <end position="364"/>
    </location>
</feature>
<name>A0A5C8KAV8_9BACT</name>
<dbReference type="InterPro" id="IPR011990">
    <property type="entry name" value="TPR-like_helical_dom_sf"/>
</dbReference>
<dbReference type="Proteomes" id="UP000321926">
    <property type="component" value="Unassembled WGS sequence"/>
</dbReference>
<evidence type="ECO:0000313" key="5">
    <source>
        <dbReference type="Proteomes" id="UP000321926"/>
    </source>
</evidence>
<proteinExistence type="predicted"/>
<dbReference type="Gene3D" id="1.25.40.10">
    <property type="entry name" value="Tetratricopeptide repeat domain"/>
    <property type="match status" value="1"/>
</dbReference>
<feature type="domain" description="DUF6377" evidence="3">
    <location>
        <begin position="237"/>
        <end position="476"/>
    </location>
</feature>
<reference evidence="4 5" key="1">
    <citation type="submission" date="2019-08" db="EMBL/GenBank/DDBJ databases">
        <authorList>
            <person name="Shi S."/>
        </authorList>
    </citation>
    <scope>NUCLEOTIDE SEQUENCE [LARGE SCALE GENOMIC DNA]</scope>
    <source>
        <strain evidence="4 5">GY10130</strain>
    </source>
</reference>
<protein>
    <submittedName>
        <fullName evidence="4">Tetratricopeptide repeat protein</fullName>
    </submittedName>
</protein>
<dbReference type="OrthoDB" id="1044679at2"/>
<evidence type="ECO:0000256" key="2">
    <source>
        <dbReference type="SAM" id="Phobius"/>
    </source>
</evidence>
<evidence type="ECO:0000313" key="4">
    <source>
        <dbReference type="EMBL" id="TXK46107.1"/>
    </source>
</evidence>
<dbReference type="AlphaFoldDB" id="A0A5C8KAV8"/>
<keyword evidence="5" id="KW-1185">Reference proteome</keyword>
<keyword evidence="2" id="KW-0472">Membrane</keyword>
<feature type="coiled-coil region" evidence="1">
    <location>
        <begin position="15"/>
        <end position="42"/>
    </location>
</feature>
<evidence type="ECO:0000256" key="1">
    <source>
        <dbReference type="SAM" id="Coils"/>
    </source>
</evidence>
<comment type="caution">
    <text evidence="4">The sequence shown here is derived from an EMBL/GenBank/DDBJ whole genome shotgun (WGS) entry which is preliminary data.</text>
</comment>
<organism evidence="4 5">
    <name type="scientific">Pontibacter qinzhouensis</name>
    <dbReference type="NCBI Taxonomy" id="2603253"/>
    <lineage>
        <taxon>Bacteria</taxon>
        <taxon>Pseudomonadati</taxon>
        <taxon>Bacteroidota</taxon>
        <taxon>Cytophagia</taxon>
        <taxon>Cytophagales</taxon>
        <taxon>Hymenobacteraceae</taxon>
        <taxon>Pontibacter</taxon>
    </lineage>
</organism>
<sequence length="514" mass="59745">MSAPDSLLAELSHVIANRETYINKTDKRIENLKNELADDNLTQEEKFNLYNKLYFEYRSFKFDSAFTYALKLQEIAHKLPDPTHTTYANLKLSFTMLSSGMFKETLDSLNAINLAGAPDSMKIDYYGLKARAYYDLASYNMDNYFAERYISQGNMLMDSALVLSEKNSLEYYSLVGLKLLKEQNFEKAKRIFHLILDKFELSEHDFAIAAASLAVAYKETGKTDKAIEFMTRAAIADIKSSTTEAMALMTLAEYLYNNGEETLAYDYIKQALHDATFYGARQRKIQVAAILPIIEGERLATVEGQRRTLFVYAIAVTLLSVLVILFTIIIFRQLSQLREAKRTVTEANNNLQEMNERLMEANKIKEEYIGHSFNVYSDYLDKIEKFKKSIDKKLMARKFDEINHVMKSINLKKEREALYLSFDKIFIKLFPNFVPVFNSYFNEEDRITIKDNESLNIELRIFALLRIGIHDHEQIARILEYSVSTIYNYKTKVRNRSILPNEEFEKRIMEIKAF</sequence>
<dbReference type="RefSeq" id="WP_147921828.1">
    <property type="nucleotide sequence ID" value="NZ_VRTY01000036.1"/>
</dbReference>